<dbReference type="PATRIC" id="fig|1299334.3.peg.5475"/>
<evidence type="ECO:0000256" key="5">
    <source>
        <dbReference type="ARBA" id="ARBA00023172"/>
    </source>
</evidence>
<evidence type="ECO:0000256" key="3">
    <source>
        <dbReference type="ARBA" id="ARBA00022578"/>
    </source>
</evidence>
<keyword evidence="3 6" id="KW-0815">Transposition</keyword>
<feature type="region of interest" description="Disordered" evidence="7">
    <location>
        <begin position="78"/>
        <end position="101"/>
    </location>
</feature>
<accession>X8AQ67</accession>
<gene>
    <name evidence="8" type="ORF">I553_9052</name>
</gene>
<dbReference type="Pfam" id="PF00872">
    <property type="entry name" value="Transposase_mut"/>
    <property type="match status" value="1"/>
</dbReference>
<name>X8AQ67_MYCXE</name>
<dbReference type="GO" id="GO:0004803">
    <property type="term" value="F:transposase activity"/>
    <property type="evidence" value="ECO:0007669"/>
    <property type="project" value="UniProtKB-UniRule"/>
</dbReference>
<organism evidence="8">
    <name type="scientific">Mycobacterium xenopi 4042</name>
    <dbReference type="NCBI Taxonomy" id="1299334"/>
    <lineage>
        <taxon>Bacteria</taxon>
        <taxon>Bacillati</taxon>
        <taxon>Actinomycetota</taxon>
        <taxon>Actinomycetes</taxon>
        <taxon>Mycobacteriales</taxon>
        <taxon>Mycobacteriaceae</taxon>
        <taxon>Mycobacterium</taxon>
    </lineage>
</organism>
<protein>
    <recommendedName>
        <fullName evidence="6">Mutator family transposase</fullName>
    </recommendedName>
</protein>
<proteinExistence type="inferred from homology"/>
<evidence type="ECO:0000256" key="7">
    <source>
        <dbReference type="SAM" id="MobiDB-lite"/>
    </source>
</evidence>
<keyword evidence="6" id="KW-0814">Transposable element</keyword>
<keyword evidence="5 6" id="KW-0233">DNA recombination</keyword>
<comment type="caution">
    <text evidence="8">The sequence shown here is derived from an EMBL/GenBank/DDBJ whole genome shotgun (WGS) entry which is preliminary data.</text>
</comment>
<evidence type="ECO:0000256" key="6">
    <source>
        <dbReference type="RuleBase" id="RU365089"/>
    </source>
</evidence>
<evidence type="ECO:0000256" key="2">
    <source>
        <dbReference type="ARBA" id="ARBA00010961"/>
    </source>
</evidence>
<dbReference type="PANTHER" id="PTHR33217">
    <property type="entry name" value="TRANSPOSASE FOR INSERTION SEQUENCE ELEMENT IS1081"/>
    <property type="match status" value="1"/>
</dbReference>
<reference evidence="8" key="1">
    <citation type="submission" date="2014-01" db="EMBL/GenBank/DDBJ databases">
        <authorList>
            <person name="Brown-Elliot B."/>
            <person name="Wallace R."/>
            <person name="Lenaerts A."/>
            <person name="Ordway D."/>
            <person name="DeGroote M.A."/>
            <person name="Parker T."/>
            <person name="Sizemore C."/>
            <person name="Tallon L.J."/>
            <person name="Sadzewicz L.K."/>
            <person name="Sengamalay N."/>
            <person name="Fraser C.M."/>
            <person name="Hine E."/>
            <person name="Shefchek K.A."/>
            <person name="Das S.P."/>
            <person name="Tettelin H."/>
        </authorList>
    </citation>
    <scope>NUCLEOTIDE SEQUENCE [LARGE SCALE GENOMIC DNA]</scope>
    <source>
        <strain evidence="8">4042</strain>
    </source>
</reference>
<dbReference type="EMBL" id="JAOB01000050">
    <property type="protein sequence ID" value="EUA32940.1"/>
    <property type="molecule type" value="Genomic_DNA"/>
</dbReference>
<evidence type="ECO:0000313" key="8">
    <source>
        <dbReference type="EMBL" id="EUA32940.1"/>
    </source>
</evidence>
<sequence length="101" mass="11460">MRADGRKELIALDDGYREATESWADLLRDCKRRGMRAPVLAIGDGALGFWGALREVFPETKEQRCWFHKIANVLAALPKSAHPARRRRSQRSGTPRTNATR</sequence>
<evidence type="ECO:0000256" key="1">
    <source>
        <dbReference type="ARBA" id="ARBA00002190"/>
    </source>
</evidence>
<dbReference type="GO" id="GO:0003677">
    <property type="term" value="F:DNA binding"/>
    <property type="evidence" value="ECO:0007669"/>
    <property type="project" value="UniProtKB-UniRule"/>
</dbReference>
<dbReference type="GO" id="GO:0006313">
    <property type="term" value="P:DNA transposition"/>
    <property type="evidence" value="ECO:0007669"/>
    <property type="project" value="UniProtKB-UniRule"/>
</dbReference>
<dbReference type="InterPro" id="IPR001207">
    <property type="entry name" value="Transposase_mutator"/>
</dbReference>
<dbReference type="AlphaFoldDB" id="X8AQ67"/>
<comment type="similarity">
    <text evidence="2 6">Belongs to the transposase mutator family.</text>
</comment>
<dbReference type="PROSITE" id="PS01007">
    <property type="entry name" value="TRANSPOSASE_MUTATOR"/>
    <property type="match status" value="1"/>
</dbReference>
<keyword evidence="4 6" id="KW-0238">DNA-binding</keyword>
<evidence type="ECO:0000256" key="4">
    <source>
        <dbReference type="ARBA" id="ARBA00023125"/>
    </source>
</evidence>
<dbReference type="PANTHER" id="PTHR33217:SF9">
    <property type="entry name" value="MUTATOR FAMILY TRANSPOSASE"/>
    <property type="match status" value="1"/>
</dbReference>
<comment type="function">
    <text evidence="1 6">Required for the transposition of the insertion element.</text>
</comment>